<accession>A0A0F9SCH6</accession>
<proteinExistence type="predicted"/>
<feature type="compositionally biased region" description="Basic residues" evidence="1">
    <location>
        <begin position="7"/>
        <end position="20"/>
    </location>
</feature>
<dbReference type="SUPFAM" id="SSF47413">
    <property type="entry name" value="lambda repressor-like DNA-binding domains"/>
    <property type="match status" value="1"/>
</dbReference>
<reference evidence="3" key="1">
    <citation type="journal article" date="2015" name="Nature">
        <title>Complex archaea that bridge the gap between prokaryotes and eukaryotes.</title>
        <authorList>
            <person name="Spang A."/>
            <person name="Saw J.H."/>
            <person name="Jorgensen S.L."/>
            <person name="Zaremba-Niedzwiedzka K."/>
            <person name="Martijn J."/>
            <person name="Lind A.E."/>
            <person name="van Eijk R."/>
            <person name="Schleper C."/>
            <person name="Guy L."/>
            <person name="Ettema T.J."/>
        </authorList>
    </citation>
    <scope>NUCLEOTIDE SEQUENCE</scope>
</reference>
<dbReference type="InterPro" id="IPR010982">
    <property type="entry name" value="Lambda_DNA-bd_dom_sf"/>
</dbReference>
<comment type="caution">
    <text evidence="3">The sequence shown here is derived from an EMBL/GenBank/DDBJ whole genome shotgun (WGS) entry which is preliminary data.</text>
</comment>
<name>A0A0F9SCH6_9ZZZZ</name>
<dbReference type="EMBL" id="LAZR01002668">
    <property type="protein sequence ID" value="KKN27083.1"/>
    <property type="molecule type" value="Genomic_DNA"/>
</dbReference>
<dbReference type="AlphaFoldDB" id="A0A0F9SCH6"/>
<dbReference type="InterPro" id="IPR001387">
    <property type="entry name" value="Cro/C1-type_HTH"/>
</dbReference>
<organism evidence="3">
    <name type="scientific">marine sediment metagenome</name>
    <dbReference type="NCBI Taxonomy" id="412755"/>
    <lineage>
        <taxon>unclassified sequences</taxon>
        <taxon>metagenomes</taxon>
        <taxon>ecological metagenomes</taxon>
    </lineage>
</organism>
<protein>
    <recommendedName>
        <fullName evidence="2">HTH cro/C1-type domain-containing protein</fullName>
    </recommendedName>
</protein>
<dbReference type="SMART" id="SM00530">
    <property type="entry name" value="HTH_XRE"/>
    <property type="match status" value="1"/>
</dbReference>
<dbReference type="CDD" id="cd00093">
    <property type="entry name" value="HTH_XRE"/>
    <property type="match status" value="1"/>
</dbReference>
<gene>
    <name evidence="3" type="ORF">LCGC14_0868050</name>
</gene>
<dbReference type="GO" id="GO:0003677">
    <property type="term" value="F:DNA binding"/>
    <property type="evidence" value="ECO:0007669"/>
    <property type="project" value="InterPro"/>
</dbReference>
<dbReference type="Pfam" id="PF01381">
    <property type="entry name" value="HTH_3"/>
    <property type="match status" value="1"/>
</dbReference>
<sequence length="98" mass="11018">MLELTRKPHIKQQHIQKKNKKETIPWRKAFKEYDDKAIPGVTLRGARGKEGITQIELSGKTGIPQGHISEMENGKRQIGKNIAKKLGNALGIGYLVFL</sequence>
<feature type="region of interest" description="Disordered" evidence="1">
    <location>
        <begin position="1"/>
        <end position="21"/>
    </location>
</feature>
<dbReference type="PROSITE" id="PS50943">
    <property type="entry name" value="HTH_CROC1"/>
    <property type="match status" value="1"/>
</dbReference>
<evidence type="ECO:0000313" key="3">
    <source>
        <dbReference type="EMBL" id="KKN27083.1"/>
    </source>
</evidence>
<evidence type="ECO:0000259" key="2">
    <source>
        <dbReference type="PROSITE" id="PS50943"/>
    </source>
</evidence>
<dbReference type="Gene3D" id="1.10.260.40">
    <property type="entry name" value="lambda repressor-like DNA-binding domains"/>
    <property type="match status" value="1"/>
</dbReference>
<feature type="domain" description="HTH cro/C1-type" evidence="2">
    <location>
        <begin position="43"/>
        <end position="95"/>
    </location>
</feature>
<evidence type="ECO:0000256" key="1">
    <source>
        <dbReference type="SAM" id="MobiDB-lite"/>
    </source>
</evidence>